<evidence type="ECO:0000259" key="1">
    <source>
        <dbReference type="Pfam" id="PF01370"/>
    </source>
</evidence>
<dbReference type="InterPro" id="IPR051783">
    <property type="entry name" value="NAD(P)-dependent_oxidoreduct"/>
</dbReference>
<feature type="domain" description="NAD-dependent epimerase/dehydratase" evidence="1">
    <location>
        <begin position="8"/>
        <end position="256"/>
    </location>
</feature>
<accession>A0AA39Y8V9</accession>
<gene>
    <name evidence="2" type="ORF">DIS24_g7642</name>
</gene>
<sequence>MTPPTHNVLVLGAGGYLGHAIATAYVRTGRWRAYGQIRNPSHAARLAASEITPILARDLADPNLPATLASHAPHYNAIVVAIDDAMFGDAYPAHLDTLIRLSRAIAAFSRRATNGTVKPLVLLSSGLKDFGETGLHGEVGLKPITEESPLNPPNATRVRAVTCGQILEQGGGEEEDGFDAVLVRPSNLYGLSGSAYGYFCKMAERVAAADASGELVLGADPRTILHSAHVEDAAEAYVALSADGLREAVRGQSFNVAGSRYETLGEIGEALVREYGIKGGVRYDPGVKERAGPGLDFFIVGFSEWVSSEKIRRVTGWSDRRATFAEDIAVYRRAYEAALQQGHPDAVRWEGAMGSH</sequence>
<organism evidence="2 3">
    <name type="scientific">Lasiodiplodia hormozganensis</name>
    <dbReference type="NCBI Taxonomy" id="869390"/>
    <lineage>
        <taxon>Eukaryota</taxon>
        <taxon>Fungi</taxon>
        <taxon>Dikarya</taxon>
        <taxon>Ascomycota</taxon>
        <taxon>Pezizomycotina</taxon>
        <taxon>Dothideomycetes</taxon>
        <taxon>Dothideomycetes incertae sedis</taxon>
        <taxon>Botryosphaeriales</taxon>
        <taxon>Botryosphaeriaceae</taxon>
        <taxon>Lasiodiplodia</taxon>
    </lineage>
</organism>
<keyword evidence="3" id="KW-1185">Reference proteome</keyword>
<proteinExistence type="predicted"/>
<dbReference type="Proteomes" id="UP001175001">
    <property type="component" value="Unassembled WGS sequence"/>
</dbReference>
<reference evidence="2" key="1">
    <citation type="submission" date="2023-06" db="EMBL/GenBank/DDBJ databases">
        <title>Multi-omics analyses reveal the molecular pathogenesis toolkit of Lasiodiplodia hormozganensis, a cross-kingdom pathogen.</title>
        <authorList>
            <person name="Felix C."/>
            <person name="Meneses R."/>
            <person name="Goncalves M.F.M."/>
            <person name="Tilleman L."/>
            <person name="Duarte A.S."/>
            <person name="Jorrin-Novo J.V."/>
            <person name="Van De Peer Y."/>
            <person name="Deforce D."/>
            <person name="Van Nieuwerburgh F."/>
            <person name="Esteves A.C."/>
            <person name="Alves A."/>
        </authorList>
    </citation>
    <scope>NUCLEOTIDE SEQUENCE</scope>
    <source>
        <strain evidence="2">CBS 339.90</strain>
    </source>
</reference>
<dbReference type="AlphaFoldDB" id="A0AA39Y8V9"/>
<name>A0AA39Y8V9_9PEZI</name>
<dbReference type="GO" id="GO:0005737">
    <property type="term" value="C:cytoplasm"/>
    <property type="evidence" value="ECO:0007669"/>
    <property type="project" value="TreeGrafter"/>
</dbReference>
<comment type="caution">
    <text evidence="2">The sequence shown here is derived from an EMBL/GenBank/DDBJ whole genome shotgun (WGS) entry which is preliminary data.</text>
</comment>
<protein>
    <recommendedName>
        <fullName evidence="1">NAD-dependent epimerase/dehydratase domain-containing protein</fullName>
    </recommendedName>
</protein>
<dbReference type="EMBL" id="JAUJDW010000048">
    <property type="protein sequence ID" value="KAK0647515.1"/>
    <property type="molecule type" value="Genomic_DNA"/>
</dbReference>
<evidence type="ECO:0000313" key="2">
    <source>
        <dbReference type="EMBL" id="KAK0647515.1"/>
    </source>
</evidence>
<dbReference type="InterPro" id="IPR036291">
    <property type="entry name" value="NAD(P)-bd_dom_sf"/>
</dbReference>
<dbReference type="Pfam" id="PF01370">
    <property type="entry name" value="Epimerase"/>
    <property type="match status" value="1"/>
</dbReference>
<evidence type="ECO:0000313" key="3">
    <source>
        <dbReference type="Proteomes" id="UP001175001"/>
    </source>
</evidence>
<dbReference type="PANTHER" id="PTHR48079">
    <property type="entry name" value="PROTEIN YEEZ"/>
    <property type="match status" value="1"/>
</dbReference>
<dbReference type="GO" id="GO:0004029">
    <property type="term" value="F:aldehyde dehydrogenase (NAD+) activity"/>
    <property type="evidence" value="ECO:0007669"/>
    <property type="project" value="TreeGrafter"/>
</dbReference>
<dbReference type="InterPro" id="IPR001509">
    <property type="entry name" value="Epimerase_deHydtase"/>
</dbReference>
<dbReference type="PANTHER" id="PTHR48079:SF3">
    <property type="entry name" value="NAD-DEPENDENT EPIMERASE_DEHYDRATASE DOMAIN-CONTAINING PROTEIN"/>
    <property type="match status" value="1"/>
</dbReference>
<dbReference type="Gene3D" id="3.40.50.720">
    <property type="entry name" value="NAD(P)-binding Rossmann-like Domain"/>
    <property type="match status" value="1"/>
</dbReference>
<dbReference type="SUPFAM" id="SSF51735">
    <property type="entry name" value="NAD(P)-binding Rossmann-fold domains"/>
    <property type="match status" value="1"/>
</dbReference>